<dbReference type="SMART" id="SM00754">
    <property type="entry name" value="CHRD"/>
    <property type="match status" value="1"/>
</dbReference>
<name>A0A5M6DGI3_9BACT</name>
<evidence type="ECO:0000313" key="4">
    <source>
        <dbReference type="Proteomes" id="UP000323426"/>
    </source>
</evidence>
<dbReference type="Pfam" id="PF07452">
    <property type="entry name" value="CHRD"/>
    <property type="match status" value="1"/>
</dbReference>
<evidence type="ECO:0000256" key="1">
    <source>
        <dbReference type="SAM" id="SignalP"/>
    </source>
</evidence>
<keyword evidence="4" id="KW-1185">Reference proteome</keyword>
<dbReference type="EMBL" id="VWSF01000007">
    <property type="protein sequence ID" value="KAA5546523.1"/>
    <property type="molecule type" value="Genomic_DNA"/>
</dbReference>
<accession>A0A5M6DGI3</accession>
<protein>
    <submittedName>
        <fullName evidence="3">CHRD domain-containing protein</fullName>
    </submittedName>
</protein>
<keyword evidence="1" id="KW-0732">Signal</keyword>
<dbReference type="PROSITE" id="PS50933">
    <property type="entry name" value="CHRD"/>
    <property type="match status" value="1"/>
</dbReference>
<dbReference type="InterPro" id="IPR010895">
    <property type="entry name" value="CHRD"/>
</dbReference>
<sequence>MKNYFKTTAWFVFFCLSFAVALSACDDDDDTPSNEVKFQNIAMTGANERPAVTTNSTGVFNGTYNKDTKMITYNVTWSGFTATNMHFHKADPSISGPVVIGVAGTGTPPAWASPITGTTRALTDAEEADLLNGLWYFNIHSAQFPGGEIRGQLVK</sequence>
<evidence type="ECO:0000313" key="3">
    <source>
        <dbReference type="EMBL" id="KAA5546523.1"/>
    </source>
</evidence>
<dbReference type="RefSeq" id="WP_150088570.1">
    <property type="nucleotide sequence ID" value="NZ_VWSF01000007.1"/>
</dbReference>
<gene>
    <name evidence="3" type="ORF">F0145_11595</name>
</gene>
<proteinExistence type="predicted"/>
<dbReference type="PROSITE" id="PS51257">
    <property type="entry name" value="PROKAR_LIPOPROTEIN"/>
    <property type="match status" value="1"/>
</dbReference>
<feature type="chain" id="PRO_5024282938" evidence="1">
    <location>
        <begin position="25"/>
        <end position="155"/>
    </location>
</feature>
<comment type="caution">
    <text evidence="3">The sequence shown here is derived from an EMBL/GenBank/DDBJ whole genome shotgun (WGS) entry which is preliminary data.</text>
</comment>
<evidence type="ECO:0000259" key="2">
    <source>
        <dbReference type="PROSITE" id="PS50933"/>
    </source>
</evidence>
<feature type="domain" description="CHRD" evidence="2">
    <location>
        <begin position="35"/>
        <end position="155"/>
    </location>
</feature>
<organism evidence="3 4">
    <name type="scientific">Adhaeribacter rhizoryzae</name>
    <dbReference type="NCBI Taxonomy" id="2607907"/>
    <lineage>
        <taxon>Bacteria</taxon>
        <taxon>Pseudomonadati</taxon>
        <taxon>Bacteroidota</taxon>
        <taxon>Cytophagia</taxon>
        <taxon>Cytophagales</taxon>
        <taxon>Hymenobacteraceae</taxon>
        <taxon>Adhaeribacter</taxon>
    </lineage>
</organism>
<reference evidence="3 4" key="1">
    <citation type="submission" date="2019-09" db="EMBL/GenBank/DDBJ databases">
        <title>Genome sequence and assembly of Adhaeribacter sp.</title>
        <authorList>
            <person name="Chhetri G."/>
        </authorList>
    </citation>
    <scope>NUCLEOTIDE SEQUENCE [LARGE SCALE GENOMIC DNA]</scope>
    <source>
        <strain evidence="3 4">DK36</strain>
    </source>
</reference>
<dbReference type="Proteomes" id="UP000323426">
    <property type="component" value="Unassembled WGS sequence"/>
</dbReference>
<dbReference type="AlphaFoldDB" id="A0A5M6DGI3"/>
<feature type="signal peptide" evidence="1">
    <location>
        <begin position="1"/>
        <end position="24"/>
    </location>
</feature>